<evidence type="ECO:0000256" key="10">
    <source>
        <dbReference type="ARBA" id="ARBA00023136"/>
    </source>
</evidence>
<accession>A0A7J7KGZ7</accession>
<proteinExistence type="inferred from homology"/>
<dbReference type="GO" id="GO:0022841">
    <property type="term" value="F:potassium ion leak channel activity"/>
    <property type="evidence" value="ECO:0007669"/>
    <property type="project" value="TreeGrafter"/>
</dbReference>
<keyword evidence="9 12" id="KW-0406">Ion transport</keyword>
<dbReference type="OrthoDB" id="297496at2759"/>
<dbReference type="PANTHER" id="PTHR11003:SF291">
    <property type="entry name" value="IP11374P"/>
    <property type="match status" value="1"/>
</dbReference>
<sequence length="425" mass="48027">MKKQNVRTSILLVVTSAYLLIGAAIFSALEKKNETLERKELNLSEYEFIVKYNISPSDFELITKNIIHSRSYKAGIQWQFGGAFYFALTVITTIGYGHSTPKTIGGKLFCICYAVLGIPLNIVMFQSIGERFNIFLLYVLKKVKHCCRWKYSNVSQFELILVGAALCILVLVGGASAFQRFECWSFLDSLYFCFVTMSTIGFGDFVALQNQTTAALQTQPGYVTFCIVYIVCGLTVFAAALNQMVLKLLMLNTEDERKDQIEAKEQARHAPKIDGDILIANDESVERESSFTTNVDNNTLHPKIFANQAAQNFSLLAYNIQNNVISSQSHSTLKSPKITKPRCAKKKFNLSKLRYSATRRPCSSVRHLLTMQDPNGDLPIIYRNPNLNSTHIPQVHPTWLLKMVAIVYRHLCPQLFVSHHHANRV</sequence>
<evidence type="ECO:0000256" key="5">
    <source>
        <dbReference type="ARBA" id="ARBA00022692"/>
    </source>
</evidence>
<feature type="domain" description="Potassium channel" evidence="14">
    <location>
        <begin position="167"/>
        <end position="245"/>
    </location>
</feature>
<feature type="transmembrane region" description="Helical" evidence="13">
    <location>
        <begin position="76"/>
        <end position="96"/>
    </location>
</feature>
<dbReference type="InterPro" id="IPR003280">
    <property type="entry name" value="2pore_dom_K_chnl"/>
</dbReference>
<gene>
    <name evidence="15" type="ORF">EB796_004772</name>
</gene>
<evidence type="ECO:0000313" key="15">
    <source>
        <dbReference type="EMBL" id="KAF6036928.1"/>
    </source>
</evidence>
<dbReference type="Pfam" id="PF07885">
    <property type="entry name" value="Ion_trans_2"/>
    <property type="match status" value="2"/>
</dbReference>
<dbReference type="InterPro" id="IPR003092">
    <property type="entry name" value="2pore_dom_K_chnl_TASK"/>
</dbReference>
<dbReference type="Proteomes" id="UP000593567">
    <property type="component" value="Unassembled WGS sequence"/>
</dbReference>
<dbReference type="Gene3D" id="1.10.287.70">
    <property type="match status" value="1"/>
</dbReference>
<keyword evidence="16" id="KW-1185">Reference proteome</keyword>
<dbReference type="SUPFAM" id="SSF81324">
    <property type="entry name" value="Voltage-gated potassium channels"/>
    <property type="match status" value="2"/>
</dbReference>
<evidence type="ECO:0000256" key="3">
    <source>
        <dbReference type="ARBA" id="ARBA00022448"/>
    </source>
</evidence>
<comment type="subcellular location">
    <subcellularLocation>
        <location evidence="1">Membrane</location>
        <topology evidence="1">Multi-pass membrane protein</topology>
    </subcellularLocation>
</comment>
<evidence type="ECO:0000313" key="16">
    <source>
        <dbReference type="Proteomes" id="UP000593567"/>
    </source>
</evidence>
<evidence type="ECO:0000256" key="2">
    <source>
        <dbReference type="ARBA" id="ARBA00006666"/>
    </source>
</evidence>
<feature type="domain" description="Potassium channel" evidence="14">
    <location>
        <begin position="73"/>
        <end position="132"/>
    </location>
</feature>
<dbReference type="EMBL" id="VXIV02000647">
    <property type="protein sequence ID" value="KAF6036928.1"/>
    <property type="molecule type" value="Genomic_DNA"/>
</dbReference>
<keyword evidence="10 13" id="KW-0472">Membrane</keyword>
<keyword evidence="4" id="KW-0633">Potassium transport</keyword>
<evidence type="ECO:0000256" key="9">
    <source>
        <dbReference type="ARBA" id="ARBA00023065"/>
    </source>
</evidence>
<dbReference type="GO" id="GO:0015271">
    <property type="term" value="F:outward rectifier potassium channel activity"/>
    <property type="evidence" value="ECO:0007669"/>
    <property type="project" value="TreeGrafter"/>
</dbReference>
<keyword evidence="6" id="KW-0631">Potassium channel</keyword>
<evidence type="ECO:0000259" key="14">
    <source>
        <dbReference type="Pfam" id="PF07885"/>
    </source>
</evidence>
<feature type="transmembrane region" description="Helical" evidence="13">
    <location>
        <begin position="9"/>
        <end position="29"/>
    </location>
</feature>
<dbReference type="InterPro" id="IPR013099">
    <property type="entry name" value="K_chnl_dom"/>
</dbReference>
<keyword evidence="7" id="KW-0630">Potassium</keyword>
<evidence type="ECO:0000256" key="7">
    <source>
        <dbReference type="ARBA" id="ARBA00022958"/>
    </source>
</evidence>
<evidence type="ECO:0000256" key="11">
    <source>
        <dbReference type="ARBA" id="ARBA00023303"/>
    </source>
</evidence>
<keyword evidence="8 13" id="KW-1133">Transmembrane helix</keyword>
<feature type="transmembrane region" description="Helical" evidence="13">
    <location>
        <begin position="221"/>
        <end position="241"/>
    </location>
</feature>
<keyword evidence="3 12" id="KW-0813">Transport</keyword>
<keyword evidence="11 12" id="KW-0407">Ion channel</keyword>
<evidence type="ECO:0000256" key="13">
    <source>
        <dbReference type="SAM" id="Phobius"/>
    </source>
</evidence>
<comment type="similarity">
    <text evidence="2 12">Belongs to the two pore domain potassium channel (TC 1.A.1.8) family.</text>
</comment>
<name>A0A7J7KGZ7_BUGNE</name>
<dbReference type="PRINTS" id="PR01333">
    <property type="entry name" value="2POREKCHANEL"/>
</dbReference>
<evidence type="ECO:0000256" key="12">
    <source>
        <dbReference type="RuleBase" id="RU003857"/>
    </source>
</evidence>
<evidence type="ECO:0000256" key="4">
    <source>
        <dbReference type="ARBA" id="ARBA00022538"/>
    </source>
</evidence>
<organism evidence="15 16">
    <name type="scientific">Bugula neritina</name>
    <name type="common">Brown bryozoan</name>
    <name type="synonym">Sertularia neritina</name>
    <dbReference type="NCBI Taxonomy" id="10212"/>
    <lineage>
        <taxon>Eukaryota</taxon>
        <taxon>Metazoa</taxon>
        <taxon>Spiralia</taxon>
        <taxon>Lophotrochozoa</taxon>
        <taxon>Bryozoa</taxon>
        <taxon>Gymnolaemata</taxon>
        <taxon>Cheilostomatida</taxon>
        <taxon>Flustrina</taxon>
        <taxon>Buguloidea</taxon>
        <taxon>Bugulidae</taxon>
        <taxon>Bugula</taxon>
    </lineage>
</organism>
<feature type="transmembrane region" description="Helical" evidence="13">
    <location>
        <begin position="108"/>
        <end position="128"/>
    </location>
</feature>
<dbReference type="PANTHER" id="PTHR11003">
    <property type="entry name" value="POTASSIUM CHANNEL, SUBFAMILY K"/>
    <property type="match status" value="1"/>
</dbReference>
<protein>
    <submittedName>
        <fullName evidence="15">KCNK9</fullName>
    </submittedName>
</protein>
<feature type="transmembrane region" description="Helical" evidence="13">
    <location>
        <begin position="159"/>
        <end position="178"/>
    </location>
</feature>
<feature type="transmembrane region" description="Helical" evidence="13">
    <location>
        <begin position="190"/>
        <end position="209"/>
    </location>
</feature>
<keyword evidence="5 12" id="KW-0812">Transmembrane</keyword>
<dbReference type="GO" id="GO:0030322">
    <property type="term" value="P:stabilization of membrane potential"/>
    <property type="evidence" value="ECO:0007669"/>
    <property type="project" value="TreeGrafter"/>
</dbReference>
<dbReference type="GO" id="GO:0005886">
    <property type="term" value="C:plasma membrane"/>
    <property type="evidence" value="ECO:0007669"/>
    <property type="project" value="TreeGrafter"/>
</dbReference>
<reference evidence="15" key="1">
    <citation type="submission" date="2020-06" db="EMBL/GenBank/DDBJ databases">
        <title>Draft genome of Bugula neritina, a colonial animal packing powerful symbionts and potential medicines.</title>
        <authorList>
            <person name="Rayko M."/>
        </authorList>
    </citation>
    <scope>NUCLEOTIDE SEQUENCE [LARGE SCALE GENOMIC DNA]</scope>
    <source>
        <strain evidence="15">Kwan_BN1</strain>
    </source>
</reference>
<dbReference type="AlphaFoldDB" id="A0A7J7KGZ7"/>
<evidence type="ECO:0000256" key="8">
    <source>
        <dbReference type="ARBA" id="ARBA00022989"/>
    </source>
</evidence>
<dbReference type="PRINTS" id="PR01095">
    <property type="entry name" value="TASKCHANNEL"/>
</dbReference>
<evidence type="ECO:0000256" key="1">
    <source>
        <dbReference type="ARBA" id="ARBA00004141"/>
    </source>
</evidence>
<evidence type="ECO:0000256" key="6">
    <source>
        <dbReference type="ARBA" id="ARBA00022826"/>
    </source>
</evidence>
<comment type="caution">
    <text evidence="15">The sequence shown here is derived from an EMBL/GenBank/DDBJ whole genome shotgun (WGS) entry which is preliminary data.</text>
</comment>